<keyword evidence="3" id="KW-1185">Reference proteome</keyword>
<dbReference type="PANTHER" id="PTHR22762:SF166">
    <property type="entry name" value="ALPHA-GLUCOSIDASE"/>
    <property type="match status" value="1"/>
</dbReference>
<dbReference type="Gene3D" id="3.20.20.80">
    <property type="entry name" value="Glycosidases"/>
    <property type="match status" value="1"/>
</dbReference>
<dbReference type="AlphaFoldDB" id="A0A1N6ZZN6"/>
<evidence type="ECO:0000259" key="1">
    <source>
        <dbReference type="Pfam" id="PF13802"/>
    </source>
</evidence>
<dbReference type="EMBL" id="FTNC01000020">
    <property type="protein sequence ID" value="SIR32281.1"/>
    <property type="molecule type" value="Genomic_DNA"/>
</dbReference>
<accession>A0A1N6ZZN6</accession>
<dbReference type="Gene3D" id="2.60.40.1760">
    <property type="entry name" value="glycosyl hydrolase (family 31)"/>
    <property type="match status" value="1"/>
</dbReference>
<gene>
    <name evidence="2" type="ORF">SAMN05421834_12037</name>
</gene>
<reference evidence="3" key="1">
    <citation type="submission" date="2017-01" db="EMBL/GenBank/DDBJ databases">
        <authorList>
            <person name="Varghese N."/>
            <person name="Submissions S."/>
        </authorList>
    </citation>
    <scope>NUCLEOTIDE SEQUENCE [LARGE SCALE GENOMIC DNA]</scope>
    <source>
        <strain evidence="3">ATCC 700103</strain>
    </source>
</reference>
<dbReference type="Proteomes" id="UP000185669">
    <property type="component" value="Unassembled WGS sequence"/>
</dbReference>
<dbReference type="InterPro" id="IPR025887">
    <property type="entry name" value="Glyco_hydro_31_N_dom"/>
</dbReference>
<dbReference type="GO" id="GO:0005975">
    <property type="term" value="P:carbohydrate metabolic process"/>
    <property type="evidence" value="ECO:0007669"/>
    <property type="project" value="InterPro"/>
</dbReference>
<proteinExistence type="predicted"/>
<sequence>MNLGVINLAGKLKDYRLKNNQIELIYESKIYIVEIIEAGIIHLFDSDYKDYNSYAVEDYELTTADTDFEINNKRGRLLITTAELIIEIEDNFKVDFYDLNHNPISRDYSGERDPFIRRNNSNLAEEEGHKLQEELKDKPVEVLKEITAAEKFYALGDRTGHLNNRGYRYQLWNTDDPSPHVESFEVLYKSIPFVLGLKDDYAYGLFFDNSFRSYFDFGKENNDYFYYAAEGGSLNYYFINGPSAKKVIESYTKLTGRTPLPQKWTLGNQQSRWSYDSRE</sequence>
<name>A0A1N6ZZN6_9FIRM</name>
<dbReference type="SUPFAM" id="SSF74650">
    <property type="entry name" value="Galactose mutarotase-like"/>
    <property type="match status" value="1"/>
</dbReference>
<dbReference type="GO" id="GO:0004553">
    <property type="term" value="F:hydrolase activity, hydrolyzing O-glycosyl compounds"/>
    <property type="evidence" value="ECO:0007669"/>
    <property type="project" value="TreeGrafter"/>
</dbReference>
<dbReference type="STRING" id="56779.SAMN05421834_12037"/>
<evidence type="ECO:0000313" key="3">
    <source>
        <dbReference type="Proteomes" id="UP000185669"/>
    </source>
</evidence>
<dbReference type="Pfam" id="PF13802">
    <property type="entry name" value="Gal_mutarotas_2"/>
    <property type="match status" value="1"/>
</dbReference>
<feature type="domain" description="Glycoside hydrolase family 31 N-terminal" evidence="1">
    <location>
        <begin position="33"/>
        <end position="216"/>
    </location>
</feature>
<dbReference type="PANTHER" id="PTHR22762">
    <property type="entry name" value="ALPHA-GLUCOSIDASE"/>
    <property type="match status" value="1"/>
</dbReference>
<evidence type="ECO:0000313" key="2">
    <source>
        <dbReference type="EMBL" id="SIR32281.1"/>
    </source>
</evidence>
<dbReference type="InterPro" id="IPR011013">
    <property type="entry name" value="Gal_mutarotase_sf_dom"/>
</dbReference>
<dbReference type="CDD" id="cd14752">
    <property type="entry name" value="GH31_N"/>
    <property type="match status" value="1"/>
</dbReference>
<organism evidence="2 3">
    <name type="scientific">Halanaerobium kushneri</name>
    <dbReference type="NCBI Taxonomy" id="56779"/>
    <lineage>
        <taxon>Bacteria</taxon>
        <taxon>Bacillati</taxon>
        <taxon>Bacillota</taxon>
        <taxon>Clostridia</taxon>
        <taxon>Halanaerobiales</taxon>
        <taxon>Halanaerobiaceae</taxon>
        <taxon>Halanaerobium</taxon>
    </lineage>
</organism>
<dbReference type="GO" id="GO:0030246">
    <property type="term" value="F:carbohydrate binding"/>
    <property type="evidence" value="ECO:0007669"/>
    <property type="project" value="InterPro"/>
</dbReference>
<protein>
    <submittedName>
        <fullName evidence="2">Alpha-glucosidase</fullName>
    </submittedName>
</protein>